<dbReference type="Proteomes" id="UP000184339">
    <property type="component" value="Unassembled WGS sequence"/>
</dbReference>
<dbReference type="RefSeq" id="WP_072786658.1">
    <property type="nucleotide sequence ID" value="NZ_FRCX01000007.1"/>
</dbReference>
<dbReference type="PROSITE" id="PS51819">
    <property type="entry name" value="VOC"/>
    <property type="match status" value="1"/>
</dbReference>
<keyword evidence="2" id="KW-0560">Oxidoreductase</keyword>
<reference evidence="3" key="1">
    <citation type="submission" date="2016-11" db="EMBL/GenBank/DDBJ databases">
        <authorList>
            <person name="Varghese N."/>
            <person name="Submissions S."/>
        </authorList>
    </citation>
    <scope>NUCLEOTIDE SEQUENCE [LARGE SCALE GENOMIC DNA]</scope>
    <source>
        <strain evidence="3">Sac-22</strain>
    </source>
</reference>
<dbReference type="InterPro" id="IPR029068">
    <property type="entry name" value="Glyas_Bleomycin-R_OHBP_Dase"/>
</dbReference>
<name>A0A1M7QP10_9BURK</name>
<keyword evidence="3" id="KW-1185">Reference proteome</keyword>
<organism evidence="2 3">
    <name type="scientific">Duganella sacchari</name>
    <dbReference type="NCBI Taxonomy" id="551987"/>
    <lineage>
        <taxon>Bacteria</taxon>
        <taxon>Pseudomonadati</taxon>
        <taxon>Pseudomonadota</taxon>
        <taxon>Betaproteobacteria</taxon>
        <taxon>Burkholderiales</taxon>
        <taxon>Oxalobacteraceae</taxon>
        <taxon>Telluria group</taxon>
        <taxon>Duganella</taxon>
    </lineage>
</organism>
<proteinExistence type="predicted"/>
<evidence type="ECO:0000259" key="1">
    <source>
        <dbReference type="PROSITE" id="PS51819"/>
    </source>
</evidence>
<dbReference type="InterPro" id="IPR004360">
    <property type="entry name" value="Glyas_Fos-R_dOase_dom"/>
</dbReference>
<dbReference type="GO" id="GO:0051213">
    <property type="term" value="F:dioxygenase activity"/>
    <property type="evidence" value="ECO:0007669"/>
    <property type="project" value="UniProtKB-KW"/>
</dbReference>
<dbReference type="Pfam" id="PF00903">
    <property type="entry name" value="Glyoxalase"/>
    <property type="match status" value="1"/>
</dbReference>
<dbReference type="CDD" id="cd06587">
    <property type="entry name" value="VOC"/>
    <property type="match status" value="1"/>
</dbReference>
<sequence length="128" mass="14291">MHPQPLIATHDVAATSAWYQAVLGLESGHGGSDYDQLMYDGRMVMQLHHWDAHHHPYIGNPEQPSRGNGVLLWFQTDQFDAFMQRVTAQNAQVLEGPKVNTNANHREVWLRDPNGYVVVVAGAYGDLG</sequence>
<protein>
    <submittedName>
        <fullName evidence="2">Predicted dioxygenase of extradiol dioxygenase family</fullName>
    </submittedName>
</protein>
<evidence type="ECO:0000313" key="3">
    <source>
        <dbReference type="Proteomes" id="UP000184339"/>
    </source>
</evidence>
<gene>
    <name evidence="2" type="ORF">SAMN05192549_107338</name>
</gene>
<evidence type="ECO:0000313" key="2">
    <source>
        <dbReference type="EMBL" id="SHN32862.1"/>
    </source>
</evidence>
<dbReference type="SUPFAM" id="SSF54593">
    <property type="entry name" value="Glyoxalase/Bleomycin resistance protein/Dihydroxybiphenyl dioxygenase"/>
    <property type="match status" value="1"/>
</dbReference>
<dbReference type="EMBL" id="FRCX01000007">
    <property type="protein sequence ID" value="SHN32862.1"/>
    <property type="molecule type" value="Genomic_DNA"/>
</dbReference>
<dbReference type="Gene3D" id="3.10.180.10">
    <property type="entry name" value="2,3-Dihydroxybiphenyl 1,2-Dioxygenase, domain 1"/>
    <property type="match status" value="1"/>
</dbReference>
<dbReference type="OrthoDB" id="9793039at2"/>
<dbReference type="AlphaFoldDB" id="A0A1M7QP10"/>
<feature type="domain" description="VOC" evidence="1">
    <location>
        <begin position="1"/>
        <end position="123"/>
    </location>
</feature>
<dbReference type="STRING" id="551987.SAMN05192549_107338"/>
<accession>A0A1M7QP10</accession>
<dbReference type="InterPro" id="IPR037523">
    <property type="entry name" value="VOC_core"/>
</dbReference>
<keyword evidence="2" id="KW-0223">Dioxygenase</keyword>